<dbReference type="HOGENOM" id="CLU_015768_6_1_14"/>
<evidence type="ECO:0000256" key="7">
    <source>
        <dbReference type="ARBA" id="ARBA00022840"/>
    </source>
</evidence>
<comment type="function">
    <text evidence="11">Catalyzes the attachment of glutamate to tRNA(Glu) in a two-step reaction: glutamate is first activated by ATP to form Glu-AMP and then transferred to the acceptor end of tRNA(Glu).</text>
</comment>
<dbReference type="GO" id="GO:0000049">
    <property type="term" value="F:tRNA binding"/>
    <property type="evidence" value="ECO:0007669"/>
    <property type="project" value="InterPro"/>
</dbReference>
<keyword evidence="6 11" id="KW-0547">Nucleotide-binding</keyword>
<reference evidence="14 15" key="1">
    <citation type="submission" date="2013-09" db="EMBL/GenBank/DDBJ databases">
        <title>Complete genome sequence of Spiroplasma mirum suckling mouse cataract agent.</title>
        <authorList>
            <person name="Landry C.A."/>
            <person name="Bastian F.O."/>
            <person name="Thune R.L."/>
        </authorList>
    </citation>
    <scope>NUCLEOTIDE SEQUENCE [LARGE SCALE GENOMIC DNA]</scope>
    <source>
        <strain evidence="14 15">SMCA</strain>
    </source>
</reference>
<dbReference type="PANTHER" id="PTHR43311:SF2">
    <property type="entry name" value="GLUTAMATE--TRNA LIGASE, MITOCHONDRIAL-RELATED"/>
    <property type="match status" value="1"/>
</dbReference>
<dbReference type="InterPro" id="IPR008925">
    <property type="entry name" value="aa_tRNA-synth_I_cd-bd_sf"/>
</dbReference>
<dbReference type="STRING" id="838561.P344_01335"/>
<keyword evidence="5 11" id="KW-0436">Ligase</keyword>
<dbReference type="GO" id="GO:0006424">
    <property type="term" value="P:glutamyl-tRNA aminoacylation"/>
    <property type="evidence" value="ECO:0007669"/>
    <property type="project" value="UniProtKB-UniRule"/>
</dbReference>
<dbReference type="PATRIC" id="fig|838561.3.peg.251"/>
<name>W0GKI7_9MOLU</name>
<gene>
    <name evidence="11" type="primary">gltX</name>
    <name evidence="14" type="ORF">P344_01335</name>
</gene>
<evidence type="ECO:0000313" key="14">
    <source>
        <dbReference type="EMBL" id="AHI57632.1"/>
    </source>
</evidence>
<evidence type="ECO:0000256" key="5">
    <source>
        <dbReference type="ARBA" id="ARBA00022598"/>
    </source>
</evidence>
<keyword evidence="9 11" id="KW-0030">Aminoacyl-tRNA synthetase</keyword>
<keyword evidence="4 11" id="KW-0963">Cytoplasm</keyword>
<dbReference type="EC" id="6.1.1.17" evidence="11"/>
<feature type="binding site" evidence="11">
    <location>
        <position position="256"/>
    </location>
    <ligand>
        <name>ATP</name>
        <dbReference type="ChEBI" id="CHEBI:30616"/>
    </ligand>
</feature>
<dbReference type="GO" id="GO:0008270">
    <property type="term" value="F:zinc ion binding"/>
    <property type="evidence" value="ECO:0007669"/>
    <property type="project" value="InterPro"/>
</dbReference>
<feature type="domain" description="Aminoacyl-tRNA synthetase class I anticodon-binding" evidence="13">
    <location>
        <begin position="343"/>
        <end position="480"/>
    </location>
</feature>
<keyword evidence="8 11" id="KW-0648">Protein biosynthesis</keyword>
<accession>W0GKI7</accession>
<dbReference type="GO" id="GO:0005829">
    <property type="term" value="C:cytosol"/>
    <property type="evidence" value="ECO:0007669"/>
    <property type="project" value="TreeGrafter"/>
</dbReference>
<dbReference type="InterPro" id="IPR014729">
    <property type="entry name" value="Rossmann-like_a/b/a_fold"/>
</dbReference>
<dbReference type="InterPro" id="IPR004527">
    <property type="entry name" value="Glu-tRNA-ligase_bac/mito"/>
</dbReference>
<comment type="subcellular location">
    <subcellularLocation>
        <location evidence="1 11">Cytoplasm</location>
    </subcellularLocation>
</comment>
<organism evidence="14 15">
    <name type="scientific">Spiroplasma mirum ATCC 29335</name>
    <dbReference type="NCBI Taxonomy" id="838561"/>
    <lineage>
        <taxon>Bacteria</taxon>
        <taxon>Bacillati</taxon>
        <taxon>Mycoplasmatota</taxon>
        <taxon>Mollicutes</taxon>
        <taxon>Entomoplasmatales</taxon>
        <taxon>Spiroplasmataceae</taxon>
        <taxon>Spiroplasma</taxon>
    </lineage>
</organism>
<evidence type="ECO:0000256" key="8">
    <source>
        <dbReference type="ARBA" id="ARBA00022917"/>
    </source>
</evidence>
<evidence type="ECO:0000259" key="12">
    <source>
        <dbReference type="Pfam" id="PF00749"/>
    </source>
</evidence>
<feature type="short sequence motif" description="'HIGH' region" evidence="11">
    <location>
        <begin position="11"/>
        <end position="21"/>
    </location>
</feature>
<dbReference type="Pfam" id="PF19269">
    <property type="entry name" value="Anticodon_2"/>
    <property type="match status" value="1"/>
</dbReference>
<dbReference type="KEGG" id="smia:P344_01335"/>
<comment type="caution">
    <text evidence="11">Lacks conserved residue(s) required for the propagation of feature annotation.</text>
</comment>
<evidence type="ECO:0000313" key="15">
    <source>
        <dbReference type="Proteomes" id="UP000019260"/>
    </source>
</evidence>
<dbReference type="PANTHER" id="PTHR43311">
    <property type="entry name" value="GLUTAMATE--TRNA LIGASE"/>
    <property type="match status" value="1"/>
</dbReference>
<dbReference type="PROSITE" id="PS00178">
    <property type="entry name" value="AA_TRNA_LIGASE_I"/>
    <property type="match status" value="1"/>
</dbReference>
<evidence type="ECO:0000256" key="3">
    <source>
        <dbReference type="ARBA" id="ARBA00011245"/>
    </source>
</evidence>
<dbReference type="Gene3D" id="1.10.10.350">
    <property type="match status" value="1"/>
</dbReference>
<dbReference type="Proteomes" id="UP000019260">
    <property type="component" value="Chromosome"/>
</dbReference>
<protein>
    <recommendedName>
        <fullName evidence="11">Glutamate--tRNA ligase</fullName>
        <ecNumber evidence="11">6.1.1.17</ecNumber>
    </recommendedName>
    <alternativeName>
        <fullName evidence="11">Glutamyl-tRNA synthetase</fullName>
        <shortName evidence="11">GluRS</shortName>
    </alternativeName>
</protein>
<sequence length="487" mass="56647">MEKKIRLRYAPSPTGFLHIGNTRTALFNYLLAKHYQGAFILRIEDTDVERNVEGAIASQLDNLRWLGIEPDETIDKPGQYGPYTQLERLQTYEEYANKLLAAKKAYYCFCTAQELEASREKQLVQGYASPRYDRRCYRLSEAEVNEKLKNNVPTSIRFFVPDNESYDFNDLVRGPVHFESKDLGDWVIIKSNGIPTYNFAVVIDDILMEISHVVRGEEHISNTPKQLMIYRAFEKEPPIFAHLTLIVNEQHKKLSKRDGHLMQFISQYRKIGYLPNAIFNFIALLGWSPLGEEEIFIKEELIKIFDETRLSKSPSMFDVKKLTWMNNLYIKKMSDEEYLAFTKPFLASAYDLTNKADDWLTMLLLIFKKELQYGQEIVALTKPFFVQVTELSSETIGMLNNLNNYQELITEFRNQINQLTNWKEISIKEIISMLGKTLNVKGKDLFMPIRIFASHQEHGPELAKVIYLLGKEQVIKNIDNLLNSNEK</sequence>
<evidence type="ECO:0000256" key="6">
    <source>
        <dbReference type="ARBA" id="ARBA00022741"/>
    </source>
</evidence>
<dbReference type="InterPro" id="IPR020751">
    <property type="entry name" value="aa-tRNA-synth_I_codon-bd_sub2"/>
</dbReference>
<dbReference type="InterPro" id="IPR001412">
    <property type="entry name" value="aa-tRNA-synth_I_CS"/>
</dbReference>
<keyword evidence="7 11" id="KW-0067">ATP-binding</keyword>
<dbReference type="KEGG" id="smir:SMM_0215"/>
<dbReference type="GO" id="GO:0004818">
    <property type="term" value="F:glutamate-tRNA ligase activity"/>
    <property type="evidence" value="ECO:0007669"/>
    <property type="project" value="UniProtKB-UniRule"/>
</dbReference>
<dbReference type="SUPFAM" id="SSF48163">
    <property type="entry name" value="An anticodon-binding domain of class I aminoacyl-tRNA synthetases"/>
    <property type="match status" value="1"/>
</dbReference>
<dbReference type="Pfam" id="PF00749">
    <property type="entry name" value="tRNA-synt_1c"/>
    <property type="match status" value="1"/>
</dbReference>
<dbReference type="GO" id="GO:0005524">
    <property type="term" value="F:ATP binding"/>
    <property type="evidence" value="ECO:0007669"/>
    <property type="project" value="UniProtKB-UniRule"/>
</dbReference>
<evidence type="ECO:0000256" key="2">
    <source>
        <dbReference type="ARBA" id="ARBA00007894"/>
    </source>
</evidence>
<dbReference type="NCBIfam" id="TIGR00464">
    <property type="entry name" value="gltX_bact"/>
    <property type="match status" value="1"/>
</dbReference>
<evidence type="ECO:0000259" key="13">
    <source>
        <dbReference type="Pfam" id="PF19269"/>
    </source>
</evidence>
<dbReference type="InterPro" id="IPR033910">
    <property type="entry name" value="GluRS_core"/>
</dbReference>
<dbReference type="InterPro" id="IPR049940">
    <property type="entry name" value="GluQ/Sye"/>
</dbReference>
<dbReference type="AlphaFoldDB" id="W0GKI7"/>
<dbReference type="Gene3D" id="3.40.50.620">
    <property type="entry name" value="HUPs"/>
    <property type="match status" value="1"/>
</dbReference>
<evidence type="ECO:0000256" key="1">
    <source>
        <dbReference type="ARBA" id="ARBA00004496"/>
    </source>
</evidence>
<dbReference type="HAMAP" id="MF_00022">
    <property type="entry name" value="Glu_tRNA_synth_type1"/>
    <property type="match status" value="1"/>
</dbReference>
<dbReference type="PRINTS" id="PR00987">
    <property type="entry name" value="TRNASYNTHGLU"/>
</dbReference>
<evidence type="ECO:0000256" key="4">
    <source>
        <dbReference type="ARBA" id="ARBA00022490"/>
    </source>
</evidence>
<feature type="domain" description="Glutamyl/glutaminyl-tRNA synthetase class Ib catalytic" evidence="12">
    <location>
        <begin position="4"/>
        <end position="324"/>
    </location>
</feature>
<proteinExistence type="inferred from homology"/>
<dbReference type="EMBL" id="CP006720">
    <property type="protein sequence ID" value="AHI57632.1"/>
    <property type="molecule type" value="Genomic_DNA"/>
</dbReference>
<dbReference type="CDD" id="cd00808">
    <property type="entry name" value="GluRS_core"/>
    <property type="match status" value="1"/>
</dbReference>
<evidence type="ECO:0000256" key="10">
    <source>
        <dbReference type="ARBA" id="ARBA00048351"/>
    </source>
</evidence>
<comment type="subunit">
    <text evidence="3 11">Monomer.</text>
</comment>
<feature type="short sequence motif" description="'KMSKS' region" evidence="11">
    <location>
        <begin position="253"/>
        <end position="257"/>
    </location>
</feature>
<dbReference type="InterPro" id="IPR045462">
    <property type="entry name" value="aa-tRNA-synth_I_cd-bd"/>
</dbReference>
<evidence type="ECO:0000256" key="9">
    <source>
        <dbReference type="ARBA" id="ARBA00023146"/>
    </source>
</evidence>
<comment type="similarity">
    <text evidence="2 11">Belongs to the class-I aminoacyl-tRNA synthetase family. Glutamate--tRNA ligase type 1 subfamily.</text>
</comment>
<dbReference type="RefSeq" id="WP_025317036.1">
    <property type="nucleotide sequence ID" value="NZ_CP002082.1"/>
</dbReference>
<dbReference type="OrthoDB" id="9807503at2"/>
<dbReference type="InterPro" id="IPR020058">
    <property type="entry name" value="Glu/Gln-tRNA-synth_Ib_cat-dom"/>
</dbReference>
<dbReference type="eggNOG" id="COG0008">
    <property type="taxonomic scope" value="Bacteria"/>
</dbReference>
<comment type="catalytic activity">
    <reaction evidence="10 11">
        <text>tRNA(Glu) + L-glutamate + ATP = L-glutamyl-tRNA(Glu) + AMP + diphosphate</text>
        <dbReference type="Rhea" id="RHEA:23540"/>
        <dbReference type="Rhea" id="RHEA-COMP:9663"/>
        <dbReference type="Rhea" id="RHEA-COMP:9680"/>
        <dbReference type="ChEBI" id="CHEBI:29985"/>
        <dbReference type="ChEBI" id="CHEBI:30616"/>
        <dbReference type="ChEBI" id="CHEBI:33019"/>
        <dbReference type="ChEBI" id="CHEBI:78442"/>
        <dbReference type="ChEBI" id="CHEBI:78520"/>
        <dbReference type="ChEBI" id="CHEBI:456215"/>
        <dbReference type="EC" id="6.1.1.17"/>
    </reaction>
</comment>
<evidence type="ECO:0000256" key="11">
    <source>
        <dbReference type="HAMAP-Rule" id="MF_00022"/>
    </source>
</evidence>
<dbReference type="SUPFAM" id="SSF52374">
    <property type="entry name" value="Nucleotidylyl transferase"/>
    <property type="match status" value="1"/>
</dbReference>
<dbReference type="FunFam" id="3.40.50.620:FF:000007">
    <property type="entry name" value="Glutamate--tRNA ligase"/>
    <property type="match status" value="1"/>
</dbReference>
<keyword evidence="15" id="KW-1185">Reference proteome</keyword>
<dbReference type="InterPro" id="IPR000924">
    <property type="entry name" value="Glu/Gln-tRNA-synth"/>
</dbReference>